<gene>
    <name evidence="2" type="ORF">PMAYCL1PPCAC_11133</name>
</gene>
<name>A0AAN5C802_9BILA</name>
<keyword evidence="1" id="KW-0472">Membrane</keyword>
<accession>A0AAN5C802</accession>
<keyword evidence="1" id="KW-0812">Transmembrane</keyword>
<protein>
    <submittedName>
        <fullName evidence="2">Uncharacterized protein</fullName>
    </submittedName>
</protein>
<dbReference type="Proteomes" id="UP001328107">
    <property type="component" value="Unassembled WGS sequence"/>
</dbReference>
<comment type="caution">
    <text evidence="2">The sequence shown here is derived from an EMBL/GenBank/DDBJ whole genome shotgun (WGS) entry which is preliminary data.</text>
</comment>
<feature type="non-terminal residue" evidence="2">
    <location>
        <position position="1"/>
    </location>
</feature>
<evidence type="ECO:0000313" key="3">
    <source>
        <dbReference type="Proteomes" id="UP001328107"/>
    </source>
</evidence>
<dbReference type="AlphaFoldDB" id="A0AAN5C802"/>
<proteinExistence type="predicted"/>
<sequence length="94" mass="10818">SSDFSCSRCLILQLLEEQIIMSFSLRDLFIIFLFLHIICFTLDLLSFLGDFTSALIRAPFTAHLFVLLIFHHLFHSLNLRVSRLVSQIESIDSG</sequence>
<feature type="transmembrane region" description="Helical" evidence="1">
    <location>
        <begin position="28"/>
        <end position="48"/>
    </location>
</feature>
<feature type="transmembrane region" description="Helical" evidence="1">
    <location>
        <begin position="54"/>
        <end position="74"/>
    </location>
</feature>
<keyword evidence="1" id="KW-1133">Transmembrane helix</keyword>
<evidence type="ECO:0000313" key="2">
    <source>
        <dbReference type="EMBL" id="GMR40938.1"/>
    </source>
</evidence>
<reference evidence="3" key="1">
    <citation type="submission" date="2022-10" db="EMBL/GenBank/DDBJ databases">
        <title>Genome assembly of Pristionchus species.</title>
        <authorList>
            <person name="Yoshida K."/>
            <person name="Sommer R.J."/>
        </authorList>
    </citation>
    <scope>NUCLEOTIDE SEQUENCE [LARGE SCALE GENOMIC DNA]</scope>
    <source>
        <strain evidence="3">RS5460</strain>
    </source>
</reference>
<dbReference type="EMBL" id="BTRK01000003">
    <property type="protein sequence ID" value="GMR40938.1"/>
    <property type="molecule type" value="Genomic_DNA"/>
</dbReference>
<organism evidence="2 3">
    <name type="scientific">Pristionchus mayeri</name>
    <dbReference type="NCBI Taxonomy" id="1317129"/>
    <lineage>
        <taxon>Eukaryota</taxon>
        <taxon>Metazoa</taxon>
        <taxon>Ecdysozoa</taxon>
        <taxon>Nematoda</taxon>
        <taxon>Chromadorea</taxon>
        <taxon>Rhabditida</taxon>
        <taxon>Rhabditina</taxon>
        <taxon>Diplogasteromorpha</taxon>
        <taxon>Diplogasteroidea</taxon>
        <taxon>Neodiplogasteridae</taxon>
        <taxon>Pristionchus</taxon>
    </lineage>
</organism>
<keyword evidence="3" id="KW-1185">Reference proteome</keyword>
<evidence type="ECO:0000256" key="1">
    <source>
        <dbReference type="SAM" id="Phobius"/>
    </source>
</evidence>